<name>A0A9X1XEP4_9BACL</name>
<keyword evidence="5 11" id="KW-0479">Metal-binding</keyword>
<evidence type="ECO:0000313" key="13">
    <source>
        <dbReference type="EMBL" id="MCK6259311.1"/>
    </source>
</evidence>
<evidence type="ECO:0000256" key="9">
    <source>
        <dbReference type="ARBA" id="ARBA00023235"/>
    </source>
</evidence>
<dbReference type="AlphaFoldDB" id="A0A9X1XEP4"/>
<dbReference type="Proteomes" id="UP001139011">
    <property type="component" value="Unassembled WGS sequence"/>
</dbReference>
<keyword evidence="2 11" id="KW-0963">Cytoplasm</keyword>
<sequence>MDEQNSHTEKRKNEHIEIALNQDVTGKKMTTGFENYRFKHNALPEINFSEIDLSSSFLGKTMRTPFLISSMTGGTEKAYQINKALALAAEKQGWAVGLGSMRAAIENGQTAYTFQIRNYAPSVPVIANLGAVQLNYGYGLRECMKAVEIAEADGLVLHLNGMQEIFQPEGDVNFSNLLKKIEEAAKNLPVPVGVKEVGMGIDGETAQKLINAGVQFIDVAGAGGTSWIQVEKYRSKDQMREQAAEAFLEWGNSTAEALNEVKGSSAEVPVIASGGLNNGVDAAKALALGANLAGYGRILLPAAIENEHSIISKLDQIEFELRTAMFGIGAVSVAELKSTKRLKKIKS</sequence>
<dbReference type="InterPro" id="IPR013785">
    <property type="entry name" value="Aldolase_TIM"/>
</dbReference>
<comment type="catalytic activity">
    <reaction evidence="11">
        <text>isopentenyl diphosphate = dimethylallyl diphosphate</text>
        <dbReference type="Rhea" id="RHEA:23284"/>
        <dbReference type="ChEBI" id="CHEBI:57623"/>
        <dbReference type="ChEBI" id="CHEBI:128769"/>
        <dbReference type="EC" id="5.3.3.2"/>
    </reaction>
</comment>
<evidence type="ECO:0000256" key="3">
    <source>
        <dbReference type="ARBA" id="ARBA00022630"/>
    </source>
</evidence>
<comment type="subcellular location">
    <subcellularLocation>
        <location evidence="11">Cytoplasm</location>
    </subcellularLocation>
</comment>
<keyword evidence="7 11" id="KW-0521">NADP</keyword>
<comment type="cofactor">
    <cofactor evidence="1 11">
        <name>FMN</name>
        <dbReference type="ChEBI" id="CHEBI:58210"/>
    </cofactor>
</comment>
<keyword evidence="3 11" id="KW-0285">Flavoprotein</keyword>
<dbReference type="Gene3D" id="3.20.20.70">
    <property type="entry name" value="Aldolase class I"/>
    <property type="match status" value="1"/>
</dbReference>
<keyword evidence="9 11" id="KW-0413">Isomerase</keyword>
<evidence type="ECO:0000256" key="2">
    <source>
        <dbReference type="ARBA" id="ARBA00022490"/>
    </source>
</evidence>
<keyword evidence="4 11" id="KW-0288">FMN</keyword>
<dbReference type="GO" id="GO:0008299">
    <property type="term" value="P:isoprenoid biosynthetic process"/>
    <property type="evidence" value="ECO:0007669"/>
    <property type="project" value="UniProtKB-UniRule"/>
</dbReference>
<evidence type="ECO:0000256" key="5">
    <source>
        <dbReference type="ARBA" id="ARBA00022723"/>
    </source>
</evidence>
<organism evidence="13 14">
    <name type="scientific">Fictibacillus marinisediminis</name>
    <dbReference type="NCBI Taxonomy" id="2878389"/>
    <lineage>
        <taxon>Bacteria</taxon>
        <taxon>Bacillati</taxon>
        <taxon>Bacillota</taxon>
        <taxon>Bacilli</taxon>
        <taxon>Bacillales</taxon>
        <taxon>Fictibacillaceae</taxon>
        <taxon>Fictibacillus</taxon>
    </lineage>
</organism>
<feature type="binding site" evidence="11">
    <location>
        <position position="164"/>
    </location>
    <ligand>
        <name>Mg(2+)</name>
        <dbReference type="ChEBI" id="CHEBI:18420"/>
    </ligand>
</feature>
<evidence type="ECO:0000256" key="11">
    <source>
        <dbReference type="HAMAP-Rule" id="MF_00354"/>
    </source>
</evidence>
<dbReference type="PIRSF" id="PIRSF003314">
    <property type="entry name" value="IPP_isomerase"/>
    <property type="match status" value="1"/>
</dbReference>
<evidence type="ECO:0000256" key="10">
    <source>
        <dbReference type="ARBA" id="ARBA00025810"/>
    </source>
</evidence>
<feature type="domain" description="FMN-dependent dehydrogenase" evidence="12">
    <location>
        <begin position="9"/>
        <end position="102"/>
    </location>
</feature>
<comment type="caution">
    <text evidence="11">Lacks conserved residue(s) required for the propagation of feature annotation.</text>
</comment>
<dbReference type="EMBL" id="JAIWJX010000002">
    <property type="protein sequence ID" value="MCK6259311.1"/>
    <property type="molecule type" value="Genomic_DNA"/>
</dbReference>
<evidence type="ECO:0000256" key="8">
    <source>
        <dbReference type="ARBA" id="ARBA00023229"/>
    </source>
</evidence>
<evidence type="ECO:0000256" key="4">
    <source>
        <dbReference type="ARBA" id="ARBA00022643"/>
    </source>
</evidence>
<feature type="binding site" evidence="11">
    <location>
        <position position="100"/>
    </location>
    <ligand>
        <name>FMN</name>
        <dbReference type="ChEBI" id="CHEBI:58210"/>
    </ligand>
</feature>
<dbReference type="NCBIfam" id="TIGR02151">
    <property type="entry name" value="IPP_isom_2"/>
    <property type="match status" value="1"/>
</dbReference>
<feature type="binding site" evidence="11">
    <location>
        <begin position="11"/>
        <end position="12"/>
    </location>
    <ligand>
        <name>substrate</name>
    </ligand>
</feature>
<dbReference type="CDD" id="cd02811">
    <property type="entry name" value="IDI-2_FMN"/>
    <property type="match status" value="1"/>
</dbReference>
<dbReference type="GO" id="GO:0005737">
    <property type="term" value="C:cytoplasm"/>
    <property type="evidence" value="ECO:0007669"/>
    <property type="project" value="UniProtKB-SubCell"/>
</dbReference>
<dbReference type="GO" id="GO:0004452">
    <property type="term" value="F:isopentenyl-diphosphate delta-isomerase activity"/>
    <property type="evidence" value="ECO:0007669"/>
    <property type="project" value="UniProtKB-UniRule"/>
</dbReference>
<dbReference type="HAMAP" id="MF_00354">
    <property type="entry name" value="Idi_2"/>
    <property type="match status" value="1"/>
</dbReference>
<comment type="function">
    <text evidence="11">Involved in the biosynthesis of isoprenoids. Catalyzes the 1,3-allylic rearrangement of the homoallylic substrate isopentenyl (IPP) to its allylic isomer, dimethylallyl diphosphate (DMAPP).</text>
</comment>
<feature type="binding site" evidence="11">
    <location>
        <begin position="70"/>
        <end position="72"/>
    </location>
    <ligand>
        <name>FMN</name>
        <dbReference type="ChEBI" id="CHEBI:58210"/>
    </ligand>
</feature>
<feature type="binding site" evidence="11">
    <location>
        <position position="128"/>
    </location>
    <ligand>
        <name>FMN</name>
        <dbReference type="ChEBI" id="CHEBI:58210"/>
    </ligand>
</feature>
<dbReference type="PANTHER" id="PTHR43665:SF1">
    <property type="entry name" value="ISOPENTENYL-DIPHOSPHATE DELTA-ISOMERASE"/>
    <property type="match status" value="1"/>
</dbReference>
<dbReference type="SUPFAM" id="SSF51395">
    <property type="entry name" value="FMN-linked oxidoreductases"/>
    <property type="match status" value="1"/>
</dbReference>
<dbReference type="GO" id="GO:0010181">
    <property type="term" value="F:FMN binding"/>
    <property type="evidence" value="ECO:0007669"/>
    <property type="project" value="UniProtKB-UniRule"/>
</dbReference>
<reference evidence="13" key="1">
    <citation type="submission" date="2021-09" db="EMBL/GenBank/DDBJ databases">
        <title>Genome analysis of Fictibacillus sp. KIGAM418 isolated from marine sediment.</title>
        <authorList>
            <person name="Seo M.-J."/>
            <person name="Cho E.-S."/>
            <person name="Hwang C.Y."/>
        </authorList>
    </citation>
    <scope>NUCLEOTIDE SEQUENCE</scope>
    <source>
        <strain evidence="13">KIGAM418</strain>
    </source>
</reference>
<feature type="binding site" evidence="11">
    <location>
        <position position="69"/>
    </location>
    <ligand>
        <name>FMN</name>
        <dbReference type="ChEBI" id="CHEBI:58210"/>
    </ligand>
</feature>
<evidence type="ECO:0000256" key="6">
    <source>
        <dbReference type="ARBA" id="ARBA00022842"/>
    </source>
</evidence>
<feature type="binding site" evidence="11">
    <location>
        <position position="225"/>
    </location>
    <ligand>
        <name>FMN</name>
        <dbReference type="ChEBI" id="CHEBI:58210"/>
    </ligand>
</feature>
<dbReference type="EC" id="5.3.3.2" evidence="11"/>
<comment type="similarity">
    <text evidence="11">Belongs to the IPP isomerase type 2 family.</text>
</comment>
<keyword evidence="6 11" id="KW-0460">Magnesium</keyword>
<evidence type="ECO:0000256" key="1">
    <source>
        <dbReference type="ARBA" id="ARBA00001917"/>
    </source>
</evidence>
<feature type="binding site" evidence="11">
    <location>
        <position position="195"/>
    </location>
    <ligand>
        <name>FMN</name>
        <dbReference type="ChEBI" id="CHEBI:58210"/>
    </ligand>
</feature>
<evidence type="ECO:0000259" key="12">
    <source>
        <dbReference type="Pfam" id="PF01070"/>
    </source>
</evidence>
<feature type="binding site" evidence="11">
    <location>
        <position position="163"/>
    </location>
    <ligand>
        <name>substrate</name>
    </ligand>
</feature>
<evidence type="ECO:0000256" key="7">
    <source>
        <dbReference type="ARBA" id="ARBA00022857"/>
    </source>
</evidence>
<keyword evidence="8 11" id="KW-0414">Isoprene biosynthesis</keyword>
<comment type="subunit">
    <text evidence="10 11">Homooctamer. Dimer of tetramers.</text>
</comment>
<dbReference type="GO" id="GO:0016491">
    <property type="term" value="F:oxidoreductase activity"/>
    <property type="evidence" value="ECO:0007669"/>
    <property type="project" value="InterPro"/>
</dbReference>
<protein>
    <recommendedName>
        <fullName evidence="11">Isopentenyl-diphosphate delta-isomerase</fullName>
        <shortName evidence="11">IPP isomerase</shortName>
        <ecNumber evidence="11">5.3.3.2</ecNumber>
    </recommendedName>
    <alternativeName>
        <fullName evidence="11">Isopentenyl diphosphate:dimethylallyl diphosphate isomerase</fullName>
    </alternativeName>
    <alternativeName>
        <fullName evidence="11">Isopentenyl pyrophosphate isomerase</fullName>
    </alternativeName>
    <alternativeName>
        <fullName evidence="11">Type 2 isopentenyl diphosphate isomerase</fullName>
        <shortName evidence="11">IDI-2</shortName>
    </alternativeName>
</protein>
<comment type="cofactor">
    <cofactor evidence="11">
        <name>NADPH</name>
        <dbReference type="ChEBI" id="CHEBI:57783"/>
    </cofactor>
</comment>
<dbReference type="InterPro" id="IPR011179">
    <property type="entry name" value="IPdP_isomerase"/>
</dbReference>
<proteinExistence type="inferred from homology"/>
<comment type="caution">
    <text evidence="13">The sequence shown here is derived from an EMBL/GenBank/DDBJ whole genome shotgun (WGS) entry which is preliminary data.</text>
</comment>
<feature type="domain" description="FMN-dependent dehydrogenase" evidence="12">
    <location>
        <begin position="178"/>
        <end position="339"/>
    </location>
</feature>
<accession>A0A9X1XEP4</accession>
<gene>
    <name evidence="11 13" type="primary">fni</name>
    <name evidence="13" type="ORF">LCY76_22305</name>
</gene>
<dbReference type="GO" id="GO:0070402">
    <property type="term" value="F:NADPH binding"/>
    <property type="evidence" value="ECO:0007669"/>
    <property type="project" value="UniProtKB-UniRule"/>
</dbReference>
<feature type="binding site" evidence="11">
    <location>
        <begin position="100"/>
        <end position="102"/>
    </location>
    <ligand>
        <name>substrate</name>
    </ligand>
</feature>
<evidence type="ECO:0000313" key="14">
    <source>
        <dbReference type="Proteomes" id="UP001139011"/>
    </source>
</evidence>
<keyword evidence="14" id="KW-1185">Reference proteome</keyword>
<dbReference type="InterPro" id="IPR000262">
    <property type="entry name" value="FMN-dep_DH"/>
</dbReference>
<dbReference type="SMART" id="SM01240">
    <property type="entry name" value="IMPDH"/>
    <property type="match status" value="1"/>
</dbReference>
<dbReference type="RefSeq" id="WP_248254492.1">
    <property type="nucleotide sequence ID" value="NZ_JAIWJX010000002.1"/>
</dbReference>
<comment type="cofactor">
    <cofactor evidence="11">
        <name>Mg(2+)</name>
        <dbReference type="ChEBI" id="CHEBI:18420"/>
    </cofactor>
</comment>
<dbReference type="PANTHER" id="PTHR43665">
    <property type="entry name" value="ISOPENTENYL-DIPHOSPHATE DELTA-ISOMERASE"/>
    <property type="match status" value="1"/>
</dbReference>
<dbReference type="Pfam" id="PF01070">
    <property type="entry name" value="FMN_dh"/>
    <property type="match status" value="2"/>
</dbReference>
<dbReference type="GO" id="GO:0000287">
    <property type="term" value="F:magnesium ion binding"/>
    <property type="evidence" value="ECO:0007669"/>
    <property type="project" value="UniProtKB-UniRule"/>
</dbReference>